<reference evidence="2" key="1">
    <citation type="submission" date="2021-09" db="EMBL/GenBank/DDBJ databases">
        <authorList>
            <consortium name="AG Swart"/>
            <person name="Singh M."/>
            <person name="Singh A."/>
            <person name="Seah K."/>
            <person name="Emmerich C."/>
        </authorList>
    </citation>
    <scope>NUCLEOTIDE SEQUENCE</scope>
    <source>
        <strain evidence="2">ATCC30299</strain>
    </source>
</reference>
<evidence type="ECO:0008006" key="4">
    <source>
        <dbReference type="Google" id="ProtNLM"/>
    </source>
</evidence>
<dbReference type="InterPro" id="IPR039715">
    <property type="entry name" value="ZCCHC10"/>
</dbReference>
<dbReference type="PANTHER" id="PTHR13491">
    <property type="entry name" value="ZCCHC10 PROTEIN"/>
    <property type="match status" value="1"/>
</dbReference>
<protein>
    <recommendedName>
        <fullName evidence="4">Zinc finger CCHC domain-containing protein 10</fullName>
    </recommendedName>
</protein>
<evidence type="ECO:0000313" key="2">
    <source>
        <dbReference type="EMBL" id="CAG9311689.1"/>
    </source>
</evidence>
<dbReference type="SUPFAM" id="SSF57756">
    <property type="entry name" value="Retrovirus zinc finger-like domains"/>
    <property type="match status" value="1"/>
</dbReference>
<feature type="compositionally biased region" description="Low complexity" evidence="1">
    <location>
        <begin position="95"/>
        <end position="135"/>
    </location>
</feature>
<dbReference type="AlphaFoldDB" id="A0AAU9I9F9"/>
<evidence type="ECO:0000313" key="3">
    <source>
        <dbReference type="Proteomes" id="UP001162131"/>
    </source>
</evidence>
<keyword evidence="3" id="KW-1185">Reference proteome</keyword>
<dbReference type="EMBL" id="CAJZBQ010000004">
    <property type="protein sequence ID" value="CAG9311689.1"/>
    <property type="molecule type" value="Genomic_DNA"/>
</dbReference>
<dbReference type="Pfam" id="PF13917">
    <property type="entry name" value="zf-CCHC_3"/>
    <property type="match status" value="1"/>
</dbReference>
<dbReference type="InterPro" id="IPR036875">
    <property type="entry name" value="Znf_CCHC_sf"/>
</dbReference>
<accession>A0AAU9I9F9</accession>
<dbReference type="GO" id="GO:0003676">
    <property type="term" value="F:nucleic acid binding"/>
    <property type="evidence" value="ECO:0007669"/>
    <property type="project" value="InterPro"/>
</dbReference>
<comment type="caution">
    <text evidence="2">The sequence shown here is derived from an EMBL/GenBank/DDBJ whole genome shotgun (WGS) entry which is preliminary data.</text>
</comment>
<evidence type="ECO:0000256" key="1">
    <source>
        <dbReference type="SAM" id="MobiDB-lite"/>
    </source>
</evidence>
<dbReference type="GO" id="GO:0008270">
    <property type="term" value="F:zinc ion binding"/>
    <property type="evidence" value="ECO:0007669"/>
    <property type="project" value="InterPro"/>
</dbReference>
<gene>
    <name evidence="2" type="ORF">BSTOLATCC_MIC3975</name>
</gene>
<proteinExistence type="predicted"/>
<dbReference type="Proteomes" id="UP001162131">
    <property type="component" value="Unassembled WGS sequence"/>
</dbReference>
<feature type="compositionally biased region" description="Basic and acidic residues" evidence="1">
    <location>
        <begin position="81"/>
        <end position="94"/>
    </location>
</feature>
<dbReference type="PANTHER" id="PTHR13491:SF0">
    <property type="entry name" value="ZINC FINGER CCHC DOMAIN-CONTAINING PROTEIN 10"/>
    <property type="match status" value="1"/>
</dbReference>
<sequence>MGKKLKQALPGVVQCQRCLEYGHWSYECKNQRTYVFRPSASMQFHNPDLKPEIAAEKPPKIPKVTDGDKRRGVPEDSSSSEEEKIKLPIKRAKESSSSSSSSGSSGPSSSGSSESGSDSGSESGSSSYSSESDKK</sequence>
<name>A0AAU9I9F9_9CILI</name>
<feature type="region of interest" description="Disordered" evidence="1">
    <location>
        <begin position="42"/>
        <end position="135"/>
    </location>
</feature>
<organism evidence="2 3">
    <name type="scientific">Blepharisma stoltei</name>
    <dbReference type="NCBI Taxonomy" id="1481888"/>
    <lineage>
        <taxon>Eukaryota</taxon>
        <taxon>Sar</taxon>
        <taxon>Alveolata</taxon>
        <taxon>Ciliophora</taxon>
        <taxon>Postciliodesmatophora</taxon>
        <taxon>Heterotrichea</taxon>
        <taxon>Heterotrichida</taxon>
        <taxon>Blepharismidae</taxon>
        <taxon>Blepharisma</taxon>
    </lineage>
</organism>
<feature type="compositionally biased region" description="Basic and acidic residues" evidence="1">
    <location>
        <begin position="47"/>
        <end position="74"/>
    </location>
</feature>